<name>A0A0Z8CWQ3_STRSU</name>
<reference evidence="3" key="2">
    <citation type="submission" date="2022-07" db="EMBL/GenBank/DDBJ databases">
        <title>Whole Genome Sequencing of Streptococcus suis.</title>
        <authorList>
            <person name="Dai X."/>
            <person name="Huang J."/>
            <person name="Wang L."/>
        </authorList>
    </citation>
    <scope>NUCLEOTIDE SEQUENCE</scope>
    <source>
        <strain evidence="3">HDJ11</strain>
    </source>
</reference>
<dbReference type="AlphaFoldDB" id="A0A0Z8CWQ3"/>
<accession>A0A0Z8CWQ3</accession>
<gene>
    <name evidence="2" type="ORF">ERS132394_00211</name>
    <name evidence="3" type="ORF">NOL11_01950</name>
</gene>
<dbReference type="Proteomes" id="UP000072618">
    <property type="component" value="Unassembled WGS sequence"/>
</dbReference>
<dbReference type="Proteomes" id="UP001152877">
    <property type="component" value="Unassembled WGS sequence"/>
</dbReference>
<feature type="transmembrane region" description="Helical" evidence="1">
    <location>
        <begin position="14"/>
        <end position="32"/>
    </location>
</feature>
<sequence length="52" mass="5911">MNTLKTYFKGNKKTIYMVLIIVALLTIYPPIFQTIYQAGRDFGCSLVNVVLP</sequence>
<keyword evidence="1" id="KW-0472">Membrane</keyword>
<organism evidence="2 4">
    <name type="scientific">Streptococcus suis</name>
    <dbReference type="NCBI Taxonomy" id="1307"/>
    <lineage>
        <taxon>Bacteria</taxon>
        <taxon>Bacillati</taxon>
        <taxon>Bacillota</taxon>
        <taxon>Bacilli</taxon>
        <taxon>Lactobacillales</taxon>
        <taxon>Streptococcaceae</taxon>
        <taxon>Streptococcus</taxon>
    </lineage>
</organism>
<keyword evidence="1" id="KW-0812">Transmembrane</keyword>
<dbReference type="RefSeq" id="WP_024418350.1">
    <property type="nucleotide sequence ID" value="NZ_CEFF01000053.1"/>
</dbReference>
<evidence type="ECO:0000313" key="2">
    <source>
        <dbReference type="EMBL" id="CYU32929.1"/>
    </source>
</evidence>
<evidence type="ECO:0000313" key="4">
    <source>
        <dbReference type="Proteomes" id="UP000072618"/>
    </source>
</evidence>
<protein>
    <submittedName>
        <fullName evidence="2 3">Bacteriocin</fullName>
    </submittedName>
</protein>
<evidence type="ECO:0000313" key="3">
    <source>
        <dbReference type="EMBL" id="MDG4515742.1"/>
    </source>
</evidence>
<evidence type="ECO:0000256" key="1">
    <source>
        <dbReference type="SAM" id="Phobius"/>
    </source>
</evidence>
<dbReference type="EMBL" id="FIGJ01000002">
    <property type="protein sequence ID" value="CYU32929.1"/>
    <property type="molecule type" value="Genomic_DNA"/>
</dbReference>
<proteinExistence type="predicted"/>
<dbReference type="EMBL" id="JANFMI010000004">
    <property type="protein sequence ID" value="MDG4515742.1"/>
    <property type="molecule type" value="Genomic_DNA"/>
</dbReference>
<keyword evidence="1" id="KW-1133">Transmembrane helix</keyword>
<reference evidence="2 4" key="1">
    <citation type="submission" date="2016-02" db="EMBL/GenBank/DDBJ databases">
        <authorList>
            <consortium name="Pathogen Informatics"/>
        </authorList>
    </citation>
    <scope>NUCLEOTIDE SEQUENCE [LARGE SCALE GENOMIC DNA]</scope>
    <source>
        <strain evidence="2 4">LSS32</strain>
    </source>
</reference>